<protein>
    <submittedName>
        <fullName evidence="1">Uncharacterized protein</fullName>
    </submittedName>
</protein>
<organism evidence="1 2">
    <name type="scientific">Prevotella heparinolytica</name>
    <dbReference type="NCBI Taxonomy" id="28113"/>
    <lineage>
        <taxon>Bacteria</taxon>
        <taxon>Pseudomonadati</taxon>
        <taxon>Bacteroidota</taxon>
        <taxon>Bacteroidia</taxon>
        <taxon>Bacteroidales</taxon>
        <taxon>Bacteroidaceae</taxon>
        <taxon>Bacteroides</taxon>
    </lineage>
</organism>
<gene>
    <name evidence="1" type="ORF">NCTC7812_00305</name>
</gene>
<reference evidence="1 2" key="1">
    <citation type="submission" date="2019-02" db="EMBL/GenBank/DDBJ databases">
        <authorList>
            <consortium name="Pathogen Informatics"/>
        </authorList>
    </citation>
    <scope>NUCLEOTIDE SEQUENCE [LARGE SCALE GENOMIC DNA]</scope>
    <source>
        <strain evidence="1 2">3012STDY7078512</strain>
    </source>
</reference>
<dbReference type="AlphaFoldDB" id="A0A449I031"/>
<accession>A0A449I031</accession>
<name>A0A449I031_9BACE</name>
<proteinExistence type="predicted"/>
<sequence>MVWGNKKGVNHAFALFLVSQALVNLCQRNKQADSRPSGVNGAWTYLLLTKKRCLPDFDFQSNMPTTFNLFLTPSVTCSHALRFVTCKSNKLFVKDVMKEKKISEYCLLFL</sequence>
<dbReference type="Proteomes" id="UP000396835">
    <property type="component" value="Unassembled WGS sequence"/>
</dbReference>
<dbReference type="EMBL" id="CAACYH010000002">
    <property type="protein sequence ID" value="VFB12795.1"/>
    <property type="molecule type" value="Genomic_DNA"/>
</dbReference>
<evidence type="ECO:0000313" key="1">
    <source>
        <dbReference type="EMBL" id="VFB12795.1"/>
    </source>
</evidence>
<evidence type="ECO:0000313" key="2">
    <source>
        <dbReference type="Proteomes" id="UP000396835"/>
    </source>
</evidence>